<gene>
    <name evidence="1" type="ORF">MSHO_39720</name>
</gene>
<dbReference type="Proteomes" id="UP000467164">
    <property type="component" value="Chromosome"/>
</dbReference>
<dbReference type="EMBL" id="AP022572">
    <property type="protein sequence ID" value="BBX58627.1"/>
    <property type="molecule type" value="Genomic_DNA"/>
</dbReference>
<organism evidence="1 2">
    <name type="scientific">Mycobacterium shottsii</name>
    <dbReference type="NCBI Taxonomy" id="133549"/>
    <lineage>
        <taxon>Bacteria</taxon>
        <taxon>Bacillati</taxon>
        <taxon>Actinomycetota</taxon>
        <taxon>Actinomycetes</taxon>
        <taxon>Mycobacteriales</taxon>
        <taxon>Mycobacteriaceae</taxon>
        <taxon>Mycobacterium</taxon>
        <taxon>Mycobacterium ulcerans group</taxon>
    </lineage>
</organism>
<protein>
    <submittedName>
        <fullName evidence="1">Uncharacterized protein</fullName>
    </submittedName>
</protein>
<dbReference type="AlphaFoldDB" id="A0A7I7LG63"/>
<keyword evidence="2" id="KW-1185">Reference proteome</keyword>
<sequence>MPAAREASAASGDLAERAVQAPTGLPRLVLATVVETVAAAEPAGLAVMAARAARSDSWAVGVPAGLVVRAGPAAPRGMAVMGPWVHS</sequence>
<evidence type="ECO:0000313" key="2">
    <source>
        <dbReference type="Proteomes" id="UP000467164"/>
    </source>
</evidence>
<proteinExistence type="predicted"/>
<evidence type="ECO:0000313" key="1">
    <source>
        <dbReference type="EMBL" id="BBX58627.1"/>
    </source>
</evidence>
<accession>A0A7I7LG63</accession>
<reference evidence="1 2" key="1">
    <citation type="journal article" date="2019" name="Emerg. Microbes Infect.">
        <title>Comprehensive subspecies identification of 175 nontuberculous mycobacteria species based on 7547 genomic profiles.</title>
        <authorList>
            <person name="Matsumoto Y."/>
            <person name="Kinjo T."/>
            <person name="Motooka D."/>
            <person name="Nabeya D."/>
            <person name="Jung N."/>
            <person name="Uechi K."/>
            <person name="Horii T."/>
            <person name="Iida T."/>
            <person name="Fujita J."/>
            <person name="Nakamura S."/>
        </authorList>
    </citation>
    <scope>NUCLEOTIDE SEQUENCE [LARGE SCALE GENOMIC DNA]</scope>
    <source>
        <strain evidence="1 2">JCM 12657</strain>
    </source>
</reference>
<dbReference type="KEGG" id="msho:MSHO_39720"/>
<name>A0A7I7LG63_9MYCO</name>